<dbReference type="EMBL" id="JAICCE010000018">
    <property type="protein sequence ID" value="KAG9264897.1"/>
    <property type="molecule type" value="Genomic_DNA"/>
</dbReference>
<evidence type="ECO:0000313" key="6">
    <source>
        <dbReference type="EMBL" id="KAG9264897.1"/>
    </source>
</evidence>
<keyword evidence="2" id="KW-0645">Protease</keyword>
<dbReference type="Pfam" id="PF03299">
    <property type="entry name" value="TF_AP-2"/>
    <property type="match status" value="1"/>
</dbReference>
<evidence type="ECO:0000259" key="5">
    <source>
        <dbReference type="PROSITE" id="PS50600"/>
    </source>
</evidence>
<dbReference type="InterPro" id="IPR003653">
    <property type="entry name" value="Peptidase_C48_C"/>
</dbReference>
<reference evidence="6 7" key="1">
    <citation type="submission" date="2021-07" db="EMBL/GenBank/DDBJ databases">
        <authorList>
            <person name="Imarazene B."/>
            <person name="Zahm M."/>
            <person name="Klopp C."/>
            <person name="Cabau C."/>
            <person name="Beille S."/>
            <person name="Jouanno E."/>
            <person name="Castinel A."/>
            <person name="Lluch J."/>
            <person name="Gil L."/>
            <person name="Kuchtly C."/>
            <person name="Lopez Roques C."/>
            <person name="Donnadieu C."/>
            <person name="Parrinello H."/>
            <person name="Journot L."/>
            <person name="Du K."/>
            <person name="Schartl M."/>
            <person name="Retaux S."/>
            <person name="Guiguen Y."/>
        </authorList>
    </citation>
    <scope>NUCLEOTIDE SEQUENCE [LARGE SCALE GENOMIC DNA]</scope>
    <source>
        <strain evidence="6">Pach_M1</strain>
        <tissue evidence="6">Testis</tissue>
    </source>
</reference>
<dbReference type="PROSITE" id="PS50600">
    <property type="entry name" value="ULP_PROTEASE"/>
    <property type="match status" value="1"/>
</dbReference>
<dbReference type="SUPFAM" id="SSF54001">
    <property type="entry name" value="Cysteine proteinases"/>
    <property type="match status" value="1"/>
</dbReference>
<comment type="caution">
    <text evidence="6">The sequence shown here is derived from an EMBL/GenBank/DDBJ whole genome shotgun (WGS) entry which is preliminary data.</text>
</comment>
<dbReference type="Proteomes" id="UP000752171">
    <property type="component" value="Unassembled WGS sequence"/>
</dbReference>
<accession>A0A8T2L1V3</accession>
<feature type="compositionally biased region" description="Basic and acidic residues" evidence="4">
    <location>
        <begin position="350"/>
        <end position="359"/>
    </location>
</feature>
<name>A0A8T2L1V3_ASTMX</name>
<gene>
    <name evidence="6" type="ORF">AMEX_G21238</name>
</gene>
<dbReference type="Pfam" id="PF02902">
    <property type="entry name" value="Peptidase_C48"/>
    <property type="match status" value="1"/>
</dbReference>
<dbReference type="AlphaFoldDB" id="A0A8T2L1V3"/>
<evidence type="ECO:0000256" key="1">
    <source>
        <dbReference type="ARBA" id="ARBA00005234"/>
    </source>
</evidence>
<feature type="region of interest" description="Disordered" evidence="4">
    <location>
        <begin position="320"/>
        <end position="359"/>
    </location>
</feature>
<dbReference type="Gene3D" id="3.40.395.10">
    <property type="entry name" value="Adenoviral Proteinase, Chain A"/>
    <property type="match status" value="1"/>
</dbReference>
<dbReference type="GO" id="GO:0006508">
    <property type="term" value="P:proteolysis"/>
    <property type="evidence" value="ECO:0007669"/>
    <property type="project" value="UniProtKB-KW"/>
</dbReference>
<sequence>MSYDWLWETANRNTGGRRILEIKRNIVLLPVMYDLEKLMKKDDVPGHILLGHVGLFPLTVDSFRSLYGPNRISDEIMDALFHIKSKGDLDLLAITTHSMSKILDGCKRARSTYFMKTDKLQNYKRVMGPYLEGDHWTFVHCNLESKEIVYCNSFGESKEKCETIRDTWELFAKRRDILGPWTVKTLPHSTQLDSVSCGVFTIMFAECVLDGKEFPNICILNKRKDLASELWAGLDHKRNYCSCGERFLPKDGVKCSACSGYFHGKCLKAKGQCVICAAGCSSTEQVNTDVCETSQKSGYSCVDEDQITLRVCDMVSCETEEPHEEEPHEEEPHEEEPHEEEPHEEEPHEEEPHEEERKDGFYVESLLKVASSKKVKRHFVTVAELQRRCSAPENYSANLMVTYLRKAKHKKKELEGQLRQAGVQPSKYAANTTMCSRLVEDECKSLAEDLGQLTKHIPFESIGKRLAEGNKNIPSAIVKVEELSAELQEVEKVLNEHFETYNKVTHTLGPSVSHVVFSLIKQCLTAKMTALEEMNSC</sequence>
<dbReference type="InterPro" id="IPR013854">
    <property type="entry name" value="TF_AP2_C"/>
</dbReference>
<organism evidence="6 7">
    <name type="scientific">Astyanax mexicanus</name>
    <name type="common">Blind cave fish</name>
    <name type="synonym">Astyanax fasciatus mexicanus</name>
    <dbReference type="NCBI Taxonomy" id="7994"/>
    <lineage>
        <taxon>Eukaryota</taxon>
        <taxon>Metazoa</taxon>
        <taxon>Chordata</taxon>
        <taxon>Craniata</taxon>
        <taxon>Vertebrata</taxon>
        <taxon>Euteleostomi</taxon>
        <taxon>Actinopterygii</taxon>
        <taxon>Neopterygii</taxon>
        <taxon>Teleostei</taxon>
        <taxon>Ostariophysi</taxon>
        <taxon>Characiformes</taxon>
        <taxon>Characoidei</taxon>
        <taxon>Acestrorhamphidae</taxon>
        <taxon>Acestrorhamphinae</taxon>
        <taxon>Astyanax</taxon>
    </lineage>
</organism>
<dbReference type="GO" id="GO:0008234">
    <property type="term" value="F:cysteine-type peptidase activity"/>
    <property type="evidence" value="ECO:0007669"/>
    <property type="project" value="InterPro"/>
</dbReference>
<protein>
    <submittedName>
        <fullName evidence="6">Transcription factor AP-2-delta-like isoform X4</fullName>
    </submittedName>
</protein>
<keyword evidence="3" id="KW-0378">Hydrolase</keyword>
<feature type="compositionally biased region" description="Acidic residues" evidence="4">
    <location>
        <begin position="320"/>
        <end position="349"/>
    </location>
</feature>
<proteinExistence type="inferred from homology"/>
<evidence type="ECO:0000313" key="7">
    <source>
        <dbReference type="Proteomes" id="UP000752171"/>
    </source>
</evidence>
<evidence type="ECO:0000256" key="2">
    <source>
        <dbReference type="ARBA" id="ARBA00022670"/>
    </source>
</evidence>
<evidence type="ECO:0000256" key="4">
    <source>
        <dbReference type="SAM" id="MobiDB-lite"/>
    </source>
</evidence>
<evidence type="ECO:0000256" key="3">
    <source>
        <dbReference type="ARBA" id="ARBA00022801"/>
    </source>
</evidence>
<comment type="similarity">
    <text evidence="1">Belongs to the peptidase C48 family.</text>
</comment>
<dbReference type="InterPro" id="IPR038765">
    <property type="entry name" value="Papain-like_cys_pep_sf"/>
</dbReference>
<feature type="domain" description="Ubiquitin-like protease family profile" evidence="5">
    <location>
        <begin position="56"/>
        <end position="208"/>
    </location>
</feature>